<accession>A0A245ZU76</accession>
<organism evidence="2 3">
    <name type="scientific">Sphingomonas dokdonensis</name>
    <dbReference type="NCBI Taxonomy" id="344880"/>
    <lineage>
        <taxon>Bacteria</taxon>
        <taxon>Pseudomonadati</taxon>
        <taxon>Pseudomonadota</taxon>
        <taxon>Alphaproteobacteria</taxon>
        <taxon>Sphingomonadales</taxon>
        <taxon>Sphingomonadaceae</taxon>
        <taxon>Sphingomonas</taxon>
    </lineage>
</organism>
<protein>
    <submittedName>
        <fullName evidence="2">Uncharacterized protein</fullName>
    </submittedName>
</protein>
<feature type="transmembrane region" description="Helical" evidence="1">
    <location>
        <begin position="6"/>
        <end position="26"/>
    </location>
</feature>
<proteinExistence type="predicted"/>
<evidence type="ECO:0000313" key="3">
    <source>
        <dbReference type="Proteomes" id="UP000197290"/>
    </source>
</evidence>
<comment type="caution">
    <text evidence="2">The sequence shown here is derived from an EMBL/GenBank/DDBJ whole genome shotgun (WGS) entry which is preliminary data.</text>
</comment>
<gene>
    <name evidence="2" type="ORF">SPDO_01740</name>
</gene>
<dbReference type="AlphaFoldDB" id="A0A245ZU76"/>
<dbReference type="RefSeq" id="WP_088365581.1">
    <property type="nucleotide sequence ID" value="NZ_NBBI01000001.1"/>
</dbReference>
<dbReference type="OrthoDB" id="7573243at2"/>
<evidence type="ECO:0000256" key="1">
    <source>
        <dbReference type="SAM" id="Phobius"/>
    </source>
</evidence>
<sequence length="66" mass="6923">MTWQILAMYAFALAFALVGAGLLLALARPRSAGQVYAFRMIGIMALAGGVVLAMSATAMWQWSTGG</sequence>
<keyword evidence="1" id="KW-0812">Transmembrane</keyword>
<keyword evidence="1" id="KW-0472">Membrane</keyword>
<feature type="transmembrane region" description="Helical" evidence="1">
    <location>
        <begin position="38"/>
        <end position="60"/>
    </location>
</feature>
<keyword evidence="1" id="KW-1133">Transmembrane helix</keyword>
<keyword evidence="3" id="KW-1185">Reference proteome</keyword>
<reference evidence="2 3" key="1">
    <citation type="submission" date="2017-03" db="EMBL/GenBank/DDBJ databases">
        <title>Genome sequence of Sphingomonas dokdonensis DSM 21029.</title>
        <authorList>
            <person name="Poehlein A."/>
            <person name="Wuebbeler J.H."/>
            <person name="Steinbuechel A."/>
            <person name="Daniel R."/>
        </authorList>
    </citation>
    <scope>NUCLEOTIDE SEQUENCE [LARGE SCALE GENOMIC DNA]</scope>
    <source>
        <strain evidence="2 3">DSM 21029</strain>
    </source>
</reference>
<dbReference type="EMBL" id="NBBI01000001">
    <property type="protein sequence ID" value="OWK33298.1"/>
    <property type="molecule type" value="Genomic_DNA"/>
</dbReference>
<name>A0A245ZU76_9SPHN</name>
<evidence type="ECO:0000313" key="2">
    <source>
        <dbReference type="EMBL" id="OWK33298.1"/>
    </source>
</evidence>
<dbReference type="Proteomes" id="UP000197290">
    <property type="component" value="Unassembled WGS sequence"/>
</dbReference>